<dbReference type="SUPFAM" id="SSF46785">
    <property type="entry name" value="Winged helix' DNA-binding domain"/>
    <property type="match status" value="1"/>
</dbReference>
<dbReference type="PANTHER" id="PTHR33169:SF14">
    <property type="entry name" value="TRANSCRIPTIONAL REGULATOR RV3488"/>
    <property type="match status" value="1"/>
</dbReference>
<gene>
    <name evidence="3" type="ORF">SAMN05660453_0671</name>
</gene>
<dbReference type="InterPro" id="IPR036388">
    <property type="entry name" value="WH-like_DNA-bd_sf"/>
</dbReference>
<sequence>MAIKIPNRVLEAVILSVLQEEPLYGYALTKKIQSEVPISDSTTYPVLRRLEKEGLVTTSSKVFAERIRKYYELTDAGQLHLKEACADWLTFEEQINSFLGEG</sequence>
<evidence type="ECO:0000259" key="2">
    <source>
        <dbReference type="Pfam" id="PF03551"/>
    </source>
</evidence>
<dbReference type="RefSeq" id="WP_091502059.1">
    <property type="nucleotide sequence ID" value="NZ_FOLI01000002.1"/>
</dbReference>
<dbReference type="InterPro" id="IPR052509">
    <property type="entry name" value="Metal_resp_DNA-bind_regulator"/>
</dbReference>
<dbReference type="Pfam" id="PF03551">
    <property type="entry name" value="PadR"/>
    <property type="match status" value="1"/>
</dbReference>
<reference evidence="3 4" key="1">
    <citation type="submission" date="2016-10" db="EMBL/GenBank/DDBJ databases">
        <authorList>
            <person name="de Groot N.N."/>
        </authorList>
    </citation>
    <scope>NUCLEOTIDE SEQUENCE [LARGE SCALE GENOMIC DNA]</scope>
    <source>
        <strain evidence="3 4">DSM 19113</strain>
    </source>
</reference>
<feature type="domain" description="Transcription regulator PadR N-terminal" evidence="2">
    <location>
        <begin position="14"/>
        <end position="83"/>
    </location>
</feature>
<dbReference type="OrthoDB" id="9808017at2"/>
<dbReference type="PANTHER" id="PTHR33169">
    <property type="entry name" value="PADR-FAMILY TRANSCRIPTIONAL REGULATOR"/>
    <property type="match status" value="1"/>
</dbReference>
<dbReference type="EMBL" id="FOLI01000002">
    <property type="protein sequence ID" value="SFB94276.1"/>
    <property type="molecule type" value="Genomic_DNA"/>
</dbReference>
<dbReference type="InterPro" id="IPR036390">
    <property type="entry name" value="WH_DNA-bd_sf"/>
</dbReference>
<dbReference type="Gene3D" id="1.10.10.10">
    <property type="entry name" value="Winged helix-like DNA-binding domain superfamily/Winged helix DNA-binding domain"/>
    <property type="match status" value="1"/>
</dbReference>
<accession>A0A1I1F5P7</accession>
<dbReference type="InterPro" id="IPR005149">
    <property type="entry name" value="Tscrpt_reg_PadR_N"/>
</dbReference>
<keyword evidence="4" id="KW-1185">Reference proteome</keyword>
<name>A0A1I1F5P7_9LACO</name>
<proteinExistence type="predicted"/>
<protein>
    <submittedName>
        <fullName evidence="3">PadR family transcriptional regulator, regulatory protein PadR</fullName>
    </submittedName>
</protein>
<dbReference type="CDD" id="cd00090">
    <property type="entry name" value="HTH_ARSR"/>
    <property type="match status" value="1"/>
</dbReference>
<dbReference type="Proteomes" id="UP000199376">
    <property type="component" value="Unassembled WGS sequence"/>
</dbReference>
<evidence type="ECO:0000313" key="3">
    <source>
        <dbReference type="EMBL" id="SFB94276.1"/>
    </source>
</evidence>
<evidence type="ECO:0000256" key="1">
    <source>
        <dbReference type="ARBA" id="ARBA00023125"/>
    </source>
</evidence>
<dbReference type="GO" id="GO:0003677">
    <property type="term" value="F:DNA binding"/>
    <property type="evidence" value="ECO:0007669"/>
    <property type="project" value="UniProtKB-KW"/>
</dbReference>
<evidence type="ECO:0000313" key="4">
    <source>
        <dbReference type="Proteomes" id="UP000199376"/>
    </source>
</evidence>
<dbReference type="STRING" id="283737.SAMN05660453_0671"/>
<keyword evidence="1" id="KW-0238">DNA-binding</keyword>
<dbReference type="InterPro" id="IPR011991">
    <property type="entry name" value="ArsR-like_HTH"/>
</dbReference>
<dbReference type="AlphaFoldDB" id="A0A1I1F5P7"/>
<organism evidence="3 4">
    <name type="scientific">Fructobacillus durionis</name>
    <dbReference type="NCBI Taxonomy" id="283737"/>
    <lineage>
        <taxon>Bacteria</taxon>
        <taxon>Bacillati</taxon>
        <taxon>Bacillota</taxon>
        <taxon>Bacilli</taxon>
        <taxon>Lactobacillales</taxon>
        <taxon>Lactobacillaceae</taxon>
        <taxon>Fructobacillus</taxon>
    </lineage>
</organism>